<keyword evidence="1" id="KW-1133">Transmembrane helix</keyword>
<accession>A0A2K9PSZ8</accession>
<name>A0A2K9PSZ8_9FLAO</name>
<feature type="transmembrane region" description="Helical" evidence="1">
    <location>
        <begin position="7"/>
        <end position="26"/>
    </location>
</feature>
<dbReference type="AlphaFoldDB" id="A0A2K9PSZ8"/>
<dbReference type="RefSeq" id="WP_102756838.1">
    <property type="nucleotide sequence ID" value="NZ_CP025791.1"/>
</dbReference>
<keyword evidence="3" id="KW-1185">Reference proteome</keyword>
<keyword evidence="1" id="KW-0472">Membrane</keyword>
<gene>
    <name evidence="2" type="ORF">C1H87_16305</name>
</gene>
<evidence type="ECO:0000313" key="2">
    <source>
        <dbReference type="EMBL" id="AUP80186.1"/>
    </source>
</evidence>
<sequence>MKASKTFGLFFFTIGLAFTVIGYSSYAQGATLRFLLSGPVFVLAGLAMVIVPGTEYTNKDLRTKRIAANDVFLKAPLKAKIIWAVAGGIGFIISTAFRDLLASFFE</sequence>
<evidence type="ECO:0000256" key="1">
    <source>
        <dbReference type="SAM" id="Phobius"/>
    </source>
</evidence>
<dbReference type="KEGG" id="fek:C1H87_16305"/>
<dbReference type="EMBL" id="CP025791">
    <property type="protein sequence ID" value="AUP80186.1"/>
    <property type="molecule type" value="Genomic_DNA"/>
</dbReference>
<dbReference type="Proteomes" id="UP000235826">
    <property type="component" value="Chromosome"/>
</dbReference>
<feature type="transmembrane region" description="Helical" evidence="1">
    <location>
        <begin position="77"/>
        <end position="97"/>
    </location>
</feature>
<proteinExistence type="predicted"/>
<evidence type="ECO:0000313" key="3">
    <source>
        <dbReference type="Proteomes" id="UP000235826"/>
    </source>
</evidence>
<reference evidence="2 3" key="1">
    <citation type="submission" date="2018-01" db="EMBL/GenBank/DDBJ databases">
        <title>Complete genome sequence of Flavivirga eckloniae ECD14 isolated from seaweed Ecklonia cava.</title>
        <authorList>
            <person name="Lee J.H."/>
            <person name="Baik K.S."/>
            <person name="Seong C.N."/>
        </authorList>
    </citation>
    <scope>NUCLEOTIDE SEQUENCE [LARGE SCALE GENOMIC DNA]</scope>
    <source>
        <strain evidence="2 3">ECD14</strain>
    </source>
</reference>
<keyword evidence="1" id="KW-0812">Transmembrane</keyword>
<organism evidence="2 3">
    <name type="scientific">Flavivirga eckloniae</name>
    <dbReference type="NCBI Taxonomy" id="1803846"/>
    <lineage>
        <taxon>Bacteria</taxon>
        <taxon>Pseudomonadati</taxon>
        <taxon>Bacteroidota</taxon>
        <taxon>Flavobacteriia</taxon>
        <taxon>Flavobacteriales</taxon>
        <taxon>Flavobacteriaceae</taxon>
        <taxon>Flavivirga</taxon>
    </lineage>
</organism>
<protein>
    <submittedName>
        <fullName evidence="2">Uncharacterized protein</fullName>
    </submittedName>
</protein>
<feature type="transmembrane region" description="Helical" evidence="1">
    <location>
        <begin position="32"/>
        <end position="56"/>
    </location>
</feature>